<comment type="caution">
    <text evidence="1">The sequence shown here is derived from an EMBL/GenBank/DDBJ whole genome shotgun (WGS) entry which is preliminary data.</text>
</comment>
<dbReference type="EMBL" id="JBHTKL010000001">
    <property type="protein sequence ID" value="MFD1017713.1"/>
    <property type="molecule type" value="Genomic_DNA"/>
</dbReference>
<evidence type="ECO:0000313" key="1">
    <source>
        <dbReference type="EMBL" id="MFD1017713.1"/>
    </source>
</evidence>
<protein>
    <submittedName>
        <fullName evidence="1">Uncharacterized protein</fullName>
    </submittedName>
</protein>
<accession>A0ABW3KY84</accession>
<dbReference type="RefSeq" id="WP_386055668.1">
    <property type="nucleotide sequence ID" value="NZ_JBHTKL010000001.1"/>
</dbReference>
<keyword evidence="2" id="KW-1185">Reference proteome</keyword>
<proteinExistence type="predicted"/>
<evidence type="ECO:0000313" key="2">
    <source>
        <dbReference type="Proteomes" id="UP001596990"/>
    </source>
</evidence>
<name>A0ABW3KY84_9BACI</name>
<organism evidence="1 2">
    <name type="scientific">Thalassobacillus hwangdonensis</name>
    <dbReference type="NCBI Taxonomy" id="546108"/>
    <lineage>
        <taxon>Bacteria</taxon>
        <taxon>Bacillati</taxon>
        <taxon>Bacillota</taxon>
        <taxon>Bacilli</taxon>
        <taxon>Bacillales</taxon>
        <taxon>Bacillaceae</taxon>
        <taxon>Thalassobacillus</taxon>
    </lineage>
</organism>
<dbReference type="Proteomes" id="UP001596990">
    <property type="component" value="Unassembled WGS sequence"/>
</dbReference>
<gene>
    <name evidence="1" type="ORF">ACFQ2J_00765</name>
</gene>
<sequence length="71" mass="8245">MIQETVVVEGSVEGMKFSKPVLLSYNPDSQTTEQALIHYFNSQAKTFDELAVQRGWTDSYWTYPPYYDLVM</sequence>
<reference evidence="2" key="1">
    <citation type="journal article" date="2019" name="Int. J. Syst. Evol. Microbiol.">
        <title>The Global Catalogue of Microorganisms (GCM) 10K type strain sequencing project: providing services to taxonomists for standard genome sequencing and annotation.</title>
        <authorList>
            <consortium name="The Broad Institute Genomics Platform"/>
            <consortium name="The Broad Institute Genome Sequencing Center for Infectious Disease"/>
            <person name="Wu L."/>
            <person name="Ma J."/>
        </authorList>
    </citation>
    <scope>NUCLEOTIDE SEQUENCE [LARGE SCALE GENOMIC DNA]</scope>
    <source>
        <strain evidence="2">CCUG 56607</strain>
    </source>
</reference>